<dbReference type="Proteomes" id="UP000787625">
    <property type="component" value="Unassembled WGS sequence"/>
</dbReference>
<dbReference type="InterPro" id="IPR011013">
    <property type="entry name" value="Gal_mutarotase_sf_dom"/>
</dbReference>
<dbReference type="Pfam" id="PF01263">
    <property type="entry name" value="Aldose_epim"/>
    <property type="match status" value="1"/>
</dbReference>
<reference evidence="4" key="1">
    <citation type="journal article" date="2021" name="PeerJ">
        <title>Extensive microbial diversity within the chicken gut microbiome revealed by metagenomics and culture.</title>
        <authorList>
            <person name="Gilroy R."/>
            <person name="Ravi A."/>
            <person name="Getino M."/>
            <person name="Pursley I."/>
            <person name="Horton D.L."/>
            <person name="Alikhan N.F."/>
            <person name="Baker D."/>
            <person name="Gharbi K."/>
            <person name="Hall N."/>
            <person name="Watson M."/>
            <person name="Adriaenssens E.M."/>
            <person name="Foster-Nyarko E."/>
            <person name="Jarju S."/>
            <person name="Secka A."/>
            <person name="Antonio M."/>
            <person name="Oren A."/>
            <person name="Chaudhuri R.R."/>
            <person name="La Ragione R."/>
            <person name="Hildebrand F."/>
            <person name="Pallen M.J."/>
        </authorList>
    </citation>
    <scope>NUCLEOTIDE SEQUENCE</scope>
    <source>
        <strain evidence="4">MalCec1-1739</strain>
    </source>
</reference>
<protein>
    <submittedName>
        <fullName evidence="4">Aldose 1-epimerase family protein</fullName>
    </submittedName>
</protein>
<dbReference type="InterPro" id="IPR037481">
    <property type="entry name" value="LacX"/>
</dbReference>
<evidence type="ECO:0000313" key="5">
    <source>
        <dbReference type="Proteomes" id="UP000787625"/>
    </source>
</evidence>
<dbReference type="EMBL" id="DWUP01000131">
    <property type="protein sequence ID" value="HJD53242.1"/>
    <property type="molecule type" value="Genomic_DNA"/>
</dbReference>
<comment type="subunit">
    <text evidence="2">Monomer.</text>
</comment>
<comment type="caution">
    <text evidence="4">The sequence shown here is derived from an EMBL/GenBank/DDBJ whole genome shotgun (WGS) entry which is preliminary data.</text>
</comment>
<proteinExistence type="predicted"/>
<evidence type="ECO:0000313" key="4">
    <source>
        <dbReference type="EMBL" id="HJD53242.1"/>
    </source>
</evidence>
<dbReference type="InterPro" id="IPR008183">
    <property type="entry name" value="Aldose_1/G6P_1-epimerase"/>
</dbReference>
<gene>
    <name evidence="4" type="ORF">IAA93_05915</name>
</gene>
<evidence type="ECO:0000256" key="2">
    <source>
        <dbReference type="ARBA" id="ARBA00011245"/>
    </source>
</evidence>
<dbReference type="PANTHER" id="PTHR11122:SF13">
    <property type="entry name" value="GLUCOSE-6-PHOSPHATE 1-EPIMERASE"/>
    <property type="match status" value="1"/>
</dbReference>
<accession>A0A9D2ZUM6</accession>
<dbReference type="CDD" id="cd09024">
    <property type="entry name" value="Aldose_epim_lacX"/>
    <property type="match status" value="1"/>
</dbReference>
<sequence length="297" mass="33978">MTQDTTTLTSDLLTISIATHGAELCSIIDRSGREYLWQADPRYWKRHSPILFPIVGSVRDGHFTIDGRQYSMSQHGFARDSDFTPLGSTGDEAWYELTSSDTTLAAYPYKFRLQVGYRLTGETVTVIWRVTNTDDRDIYFQIGAHPAFYYPDYGSDGERGYLWFDREDSFTYLRIGDGACASLTPHSQPLDGHLLRLDTHTFDIDTFIIEGSQLTSVALLDRERRPHLTMQFDSPLLGIWSPPRKDAPFVCIEPWYGRCDREGFEGEFRDRDHVNRLAAGQTFEASYKIIIDRAKGI</sequence>
<comment type="cofactor">
    <cofactor evidence="1">
        <name>Ca(2+)</name>
        <dbReference type="ChEBI" id="CHEBI:29108"/>
    </cofactor>
</comment>
<evidence type="ECO:0000256" key="1">
    <source>
        <dbReference type="ARBA" id="ARBA00001913"/>
    </source>
</evidence>
<dbReference type="Gene3D" id="2.70.98.10">
    <property type="match status" value="1"/>
</dbReference>
<reference evidence="4" key="2">
    <citation type="submission" date="2021-04" db="EMBL/GenBank/DDBJ databases">
        <authorList>
            <person name="Gilroy R."/>
        </authorList>
    </citation>
    <scope>NUCLEOTIDE SEQUENCE</scope>
    <source>
        <strain evidence="4">MalCec1-1739</strain>
    </source>
</reference>
<organism evidence="4 5">
    <name type="scientific">Candidatus Avibacteroides avistercoris</name>
    <dbReference type="NCBI Taxonomy" id="2840690"/>
    <lineage>
        <taxon>Bacteria</taxon>
        <taxon>Pseudomonadati</taxon>
        <taxon>Bacteroidota</taxon>
        <taxon>Bacteroidia</taxon>
        <taxon>Bacteroidales</taxon>
        <taxon>Bacteroidaceae</taxon>
        <taxon>Bacteroidaceae incertae sedis</taxon>
        <taxon>Candidatus Avibacteroides</taxon>
    </lineage>
</organism>
<dbReference type="InterPro" id="IPR014718">
    <property type="entry name" value="GH-type_carb-bd"/>
</dbReference>
<name>A0A9D2ZUM6_9BACT</name>
<dbReference type="PANTHER" id="PTHR11122">
    <property type="entry name" value="APOSPORY-ASSOCIATED PROTEIN C-RELATED"/>
    <property type="match status" value="1"/>
</dbReference>
<keyword evidence="3" id="KW-0106">Calcium</keyword>
<dbReference type="GO" id="GO:0016853">
    <property type="term" value="F:isomerase activity"/>
    <property type="evidence" value="ECO:0007669"/>
    <property type="project" value="InterPro"/>
</dbReference>
<dbReference type="AlphaFoldDB" id="A0A9D2ZUM6"/>
<dbReference type="SUPFAM" id="SSF74650">
    <property type="entry name" value="Galactose mutarotase-like"/>
    <property type="match status" value="1"/>
</dbReference>
<evidence type="ECO:0000256" key="3">
    <source>
        <dbReference type="ARBA" id="ARBA00022837"/>
    </source>
</evidence>
<dbReference type="GO" id="GO:0030246">
    <property type="term" value="F:carbohydrate binding"/>
    <property type="evidence" value="ECO:0007669"/>
    <property type="project" value="InterPro"/>
</dbReference>
<dbReference type="GO" id="GO:0005975">
    <property type="term" value="P:carbohydrate metabolic process"/>
    <property type="evidence" value="ECO:0007669"/>
    <property type="project" value="InterPro"/>
</dbReference>